<dbReference type="Gene3D" id="3.90.1200.10">
    <property type="match status" value="1"/>
</dbReference>
<dbReference type="RefSeq" id="WP_183651627.1">
    <property type="nucleotide sequence ID" value="NZ_JACIBV010000001.1"/>
</dbReference>
<accession>A0A7W5V225</accession>
<evidence type="ECO:0000313" key="2">
    <source>
        <dbReference type="EMBL" id="MBB3728982.1"/>
    </source>
</evidence>
<gene>
    <name evidence="2" type="ORF">FHR33_004842</name>
</gene>
<dbReference type="InterPro" id="IPR011009">
    <property type="entry name" value="Kinase-like_dom_sf"/>
</dbReference>
<dbReference type="InterPro" id="IPR002575">
    <property type="entry name" value="Aminoglycoside_PTrfase"/>
</dbReference>
<dbReference type="Pfam" id="PF01636">
    <property type="entry name" value="APH"/>
    <property type="match status" value="1"/>
</dbReference>
<dbReference type="Gene3D" id="3.30.200.20">
    <property type="entry name" value="Phosphorylase Kinase, domain 1"/>
    <property type="match status" value="1"/>
</dbReference>
<keyword evidence="2" id="KW-0808">Transferase</keyword>
<protein>
    <submittedName>
        <fullName evidence="2">Thiamine kinase-like enzyme</fullName>
    </submittedName>
</protein>
<evidence type="ECO:0000313" key="3">
    <source>
        <dbReference type="Proteomes" id="UP000579945"/>
    </source>
</evidence>
<evidence type="ECO:0000259" key="1">
    <source>
        <dbReference type="Pfam" id="PF01636"/>
    </source>
</evidence>
<keyword evidence="3" id="KW-1185">Reference proteome</keyword>
<dbReference type="GO" id="GO:0005737">
    <property type="term" value="C:cytoplasm"/>
    <property type="evidence" value="ECO:0007669"/>
    <property type="project" value="TreeGrafter"/>
</dbReference>
<keyword evidence="2" id="KW-0418">Kinase</keyword>
<name>A0A7W5V225_9ACTN</name>
<dbReference type="GO" id="GO:0004305">
    <property type="term" value="F:ethanolamine kinase activity"/>
    <property type="evidence" value="ECO:0007669"/>
    <property type="project" value="TreeGrafter"/>
</dbReference>
<sequence length="294" mass="32548">MPDVIELVSDWAGRPVRQTPIKGGLSHLIARVETGDGERWLLRVLDPAVCSAGLGIPMEQEIENTIRAADTGVGPKVIHHFPEVHALLIEYLDGVTLNAAQVPRHLDAIATACRTLHAGPRFVNDFSIFDKLRDFRRLCRTNGLAIPPGYDDILPTVADIERAMPAVPTVPCHNDLLAENFIAQGDEIRIVDYQLSGNNDPAFELGDIAAEADLDPDQTARLARAYFATGEHDSRVRLFHIMSNVTWTLWFSVHHGLLDRQADFDYAAEAAGKFARALRDLDGVGRLIDDVRRH</sequence>
<proteinExistence type="predicted"/>
<dbReference type="EMBL" id="JACIBV010000001">
    <property type="protein sequence ID" value="MBB3728982.1"/>
    <property type="molecule type" value="Genomic_DNA"/>
</dbReference>
<reference evidence="2 3" key="1">
    <citation type="submission" date="2020-08" db="EMBL/GenBank/DDBJ databases">
        <title>Sequencing the genomes of 1000 actinobacteria strains.</title>
        <authorList>
            <person name="Klenk H.-P."/>
        </authorList>
    </citation>
    <scope>NUCLEOTIDE SEQUENCE [LARGE SCALE GENOMIC DNA]</scope>
    <source>
        <strain evidence="2 3">DSM 44320</strain>
    </source>
</reference>
<dbReference type="SUPFAM" id="SSF56112">
    <property type="entry name" value="Protein kinase-like (PK-like)"/>
    <property type="match status" value="1"/>
</dbReference>
<dbReference type="PANTHER" id="PTHR22603">
    <property type="entry name" value="CHOLINE/ETHANOALAMINE KINASE"/>
    <property type="match status" value="1"/>
</dbReference>
<dbReference type="CDD" id="cd05151">
    <property type="entry name" value="ChoK-like"/>
    <property type="match status" value="1"/>
</dbReference>
<dbReference type="GO" id="GO:0006646">
    <property type="term" value="P:phosphatidylethanolamine biosynthetic process"/>
    <property type="evidence" value="ECO:0007669"/>
    <property type="project" value="TreeGrafter"/>
</dbReference>
<organism evidence="2 3">
    <name type="scientific">Nonomuraea dietziae</name>
    <dbReference type="NCBI Taxonomy" id="65515"/>
    <lineage>
        <taxon>Bacteria</taxon>
        <taxon>Bacillati</taxon>
        <taxon>Actinomycetota</taxon>
        <taxon>Actinomycetes</taxon>
        <taxon>Streptosporangiales</taxon>
        <taxon>Streptosporangiaceae</taxon>
        <taxon>Nonomuraea</taxon>
    </lineage>
</organism>
<feature type="domain" description="Aminoglycoside phosphotransferase" evidence="1">
    <location>
        <begin position="19"/>
        <end position="235"/>
    </location>
</feature>
<comment type="caution">
    <text evidence="2">The sequence shown here is derived from an EMBL/GenBank/DDBJ whole genome shotgun (WGS) entry which is preliminary data.</text>
</comment>
<dbReference type="GeneID" id="95391188"/>
<dbReference type="Proteomes" id="UP000579945">
    <property type="component" value="Unassembled WGS sequence"/>
</dbReference>
<dbReference type="AlphaFoldDB" id="A0A7W5V225"/>
<dbReference type="PANTHER" id="PTHR22603:SF66">
    <property type="entry name" value="ETHANOLAMINE KINASE"/>
    <property type="match status" value="1"/>
</dbReference>